<reference evidence="1 2" key="1">
    <citation type="submission" date="2016-04" db="EMBL/GenBank/DDBJ databases">
        <title>The genome of Intoshia linei affirms orthonectids as highly simplified spiralians.</title>
        <authorList>
            <person name="Mikhailov K.V."/>
            <person name="Slusarev G.S."/>
            <person name="Nikitin M.A."/>
            <person name="Logacheva M.D."/>
            <person name="Penin A."/>
            <person name="Aleoshin V."/>
            <person name="Panchin Y.V."/>
        </authorList>
    </citation>
    <scope>NUCLEOTIDE SEQUENCE [LARGE SCALE GENOMIC DNA]</scope>
    <source>
        <strain evidence="1">Intl2013</strain>
        <tissue evidence="1">Whole animal</tissue>
    </source>
</reference>
<protein>
    <submittedName>
        <fullName evidence="1">Uncharacterized protein</fullName>
    </submittedName>
</protein>
<evidence type="ECO:0000313" key="1">
    <source>
        <dbReference type="EMBL" id="OAF68544.1"/>
    </source>
</evidence>
<proteinExistence type="predicted"/>
<name>A0A177B558_9BILA</name>
<organism evidence="1 2">
    <name type="scientific">Intoshia linei</name>
    <dbReference type="NCBI Taxonomy" id="1819745"/>
    <lineage>
        <taxon>Eukaryota</taxon>
        <taxon>Metazoa</taxon>
        <taxon>Spiralia</taxon>
        <taxon>Lophotrochozoa</taxon>
        <taxon>Mesozoa</taxon>
        <taxon>Orthonectida</taxon>
        <taxon>Rhopaluridae</taxon>
        <taxon>Intoshia</taxon>
    </lineage>
</organism>
<gene>
    <name evidence="1" type="ORF">A3Q56_03716</name>
</gene>
<sequence length="152" mass="18162">MDRKNYKNSYYTHIHSNKDSMYFTDDDSVYFDFSNLKQKYSWRSCDKKKCFTPWSCRFAVNDVSNVVVYFDSKKIDINIKLLKPGEMIKRWNILKTITLTMSRIVEFSLTKFMLHQDYLEANMDEVQQGSSVNDTAERTLFVFQKARILLKK</sequence>
<keyword evidence="2" id="KW-1185">Reference proteome</keyword>
<dbReference type="Proteomes" id="UP000078046">
    <property type="component" value="Unassembled WGS sequence"/>
</dbReference>
<accession>A0A177B558</accession>
<evidence type="ECO:0000313" key="2">
    <source>
        <dbReference type="Proteomes" id="UP000078046"/>
    </source>
</evidence>
<dbReference type="AlphaFoldDB" id="A0A177B558"/>
<comment type="caution">
    <text evidence="1">The sequence shown here is derived from an EMBL/GenBank/DDBJ whole genome shotgun (WGS) entry which is preliminary data.</text>
</comment>
<dbReference type="EMBL" id="LWCA01000427">
    <property type="protein sequence ID" value="OAF68544.1"/>
    <property type="molecule type" value="Genomic_DNA"/>
</dbReference>